<dbReference type="SUPFAM" id="SSF46689">
    <property type="entry name" value="Homeodomain-like"/>
    <property type="match status" value="2"/>
</dbReference>
<sequence>MFTNLFLLLEMRTNSMNKYELREKLTTLSPTEQACKTNVNISGEYDFPYFNYVLDSQNRQIYTYTFERHLQKSLKRTPHIARYLEKLPLLIFKHARFSFTPFHVHDFVEMTYVYKGTINMIINDHQVTLQQGYVCILDTDVSHKILDTSEDDILINFLMNKKYFSNKMLSRLGSNNIISRFAVESISETHDHNQYIIFNTNNSELLMDAVEGLLSNYFDSTYYSVDTIDAYMIIIFSELIKAHQNEKSIEYQKSNHMYIIDILQYIENNYSTCTLESLANKFGYNPSYLSRYIKKSTGQTFIELIQELRLNQACFMLKNSTVSIEYIIQTVGYKNVAFFYKKFNALFGMSPKEYRDS</sequence>
<proteinExistence type="predicted"/>
<evidence type="ECO:0000259" key="4">
    <source>
        <dbReference type="PROSITE" id="PS01124"/>
    </source>
</evidence>
<accession>A0A3S2X8Y5</accession>
<dbReference type="Pfam" id="PF12833">
    <property type="entry name" value="HTH_18"/>
    <property type="match status" value="1"/>
</dbReference>
<dbReference type="AlphaFoldDB" id="A0A3S2X8Y5"/>
<dbReference type="EMBL" id="RZTZ01000004">
    <property type="protein sequence ID" value="RVT62758.1"/>
    <property type="molecule type" value="Genomic_DNA"/>
</dbReference>
<evidence type="ECO:0000313" key="6">
    <source>
        <dbReference type="Proteomes" id="UP000288024"/>
    </source>
</evidence>
<keyword evidence="6" id="KW-1185">Reference proteome</keyword>
<dbReference type="PROSITE" id="PS01124">
    <property type="entry name" value="HTH_ARAC_FAMILY_2"/>
    <property type="match status" value="1"/>
</dbReference>
<dbReference type="GO" id="GO:0003700">
    <property type="term" value="F:DNA-binding transcription factor activity"/>
    <property type="evidence" value="ECO:0007669"/>
    <property type="project" value="InterPro"/>
</dbReference>
<reference evidence="5 6" key="1">
    <citation type="submission" date="2019-01" db="EMBL/GenBank/DDBJ databases">
        <title>Bacillus sp. M5HDSG1-1, whole genome shotgun sequence.</title>
        <authorList>
            <person name="Tuo L."/>
        </authorList>
    </citation>
    <scope>NUCLEOTIDE SEQUENCE [LARGE SCALE GENOMIC DNA]</scope>
    <source>
        <strain evidence="5 6">M5HDSG1-1</strain>
    </source>
</reference>
<evidence type="ECO:0000256" key="3">
    <source>
        <dbReference type="ARBA" id="ARBA00023163"/>
    </source>
</evidence>
<dbReference type="SMART" id="SM00342">
    <property type="entry name" value="HTH_ARAC"/>
    <property type="match status" value="1"/>
</dbReference>
<evidence type="ECO:0000256" key="1">
    <source>
        <dbReference type="ARBA" id="ARBA00023015"/>
    </source>
</evidence>
<dbReference type="InterPro" id="IPR014710">
    <property type="entry name" value="RmlC-like_jellyroll"/>
</dbReference>
<dbReference type="InterPro" id="IPR018060">
    <property type="entry name" value="HTH_AraC"/>
</dbReference>
<dbReference type="SUPFAM" id="SSF51182">
    <property type="entry name" value="RmlC-like cupins"/>
    <property type="match status" value="1"/>
</dbReference>
<feature type="domain" description="HTH araC/xylS-type" evidence="4">
    <location>
        <begin position="260"/>
        <end position="357"/>
    </location>
</feature>
<name>A0A3S2X8Y5_9BACI</name>
<keyword evidence="2" id="KW-0238">DNA-binding</keyword>
<evidence type="ECO:0000256" key="2">
    <source>
        <dbReference type="ARBA" id="ARBA00023125"/>
    </source>
</evidence>
<dbReference type="InterPro" id="IPR018062">
    <property type="entry name" value="HTH_AraC-typ_CS"/>
</dbReference>
<keyword evidence="1" id="KW-0805">Transcription regulation</keyword>
<dbReference type="PANTHER" id="PTHR43280:SF28">
    <property type="entry name" value="HTH-TYPE TRANSCRIPTIONAL ACTIVATOR RHAS"/>
    <property type="match status" value="1"/>
</dbReference>
<gene>
    <name evidence="5" type="ORF">EM808_13445</name>
</gene>
<organism evidence="5 6">
    <name type="scientific">Niallia taxi</name>
    <dbReference type="NCBI Taxonomy" id="2499688"/>
    <lineage>
        <taxon>Bacteria</taxon>
        <taxon>Bacillati</taxon>
        <taxon>Bacillota</taxon>
        <taxon>Bacilli</taxon>
        <taxon>Bacillales</taxon>
        <taxon>Bacillaceae</taxon>
        <taxon>Niallia</taxon>
    </lineage>
</organism>
<dbReference type="GO" id="GO:0043565">
    <property type="term" value="F:sequence-specific DNA binding"/>
    <property type="evidence" value="ECO:0007669"/>
    <property type="project" value="InterPro"/>
</dbReference>
<comment type="caution">
    <text evidence="5">The sequence shown here is derived from an EMBL/GenBank/DDBJ whole genome shotgun (WGS) entry which is preliminary data.</text>
</comment>
<dbReference type="InterPro" id="IPR009057">
    <property type="entry name" value="Homeodomain-like_sf"/>
</dbReference>
<dbReference type="Gene3D" id="1.10.10.60">
    <property type="entry name" value="Homeodomain-like"/>
    <property type="match status" value="2"/>
</dbReference>
<dbReference type="PROSITE" id="PS00041">
    <property type="entry name" value="HTH_ARAC_FAMILY_1"/>
    <property type="match status" value="1"/>
</dbReference>
<dbReference type="PANTHER" id="PTHR43280">
    <property type="entry name" value="ARAC-FAMILY TRANSCRIPTIONAL REGULATOR"/>
    <property type="match status" value="1"/>
</dbReference>
<protein>
    <submittedName>
        <fullName evidence="5">AraC family transcriptional regulator</fullName>
    </submittedName>
</protein>
<dbReference type="InterPro" id="IPR011051">
    <property type="entry name" value="RmlC_Cupin_sf"/>
</dbReference>
<dbReference type="Proteomes" id="UP000288024">
    <property type="component" value="Unassembled WGS sequence"/>
</dbReference>
<evidence type="ECO:0000313" key="5">
    <source>
        <dbReference type="EMBL" id="RVT62758.1"/>
    </source>
</evidence>
<dbReference type="Gene3D" id="2.60.120.10">
    <property type="entry name" value="Jelly Rolls"/>
    <property type="match status" value="1"/>
</dbReference>
<keyword evidence="3" id="KW-0804">Transcription</keyword>